<protein>
    <submittedName>
        <fullName evidence="2">Uncharacterized protein</fullName>
    </submittedName>
</protein>
<organism evidence="2 3">
    <name type="scientific">Pseudooceanicola antarcticus</name>
    <dbReference type="NCBI Taxonomy" id="1247613"/>
    <lineage>
        <taxon>Bacteria</taxon>
        <taxon>Pseudomonadati</taxon>
        <taxon>Pseudomonadota</taxon>
        <taxon>Alphaproteobacteria</taxon>
        <taxon>Rhodobacterales</taxon>
        <taxon>Paracoccaceae</taxon>
        <taxon>Pseudooceanicola</taxon>
    </lineage>
</organism>
<reference evidence="2 3" key="1">
    <citation type="submission" date="2017-09" db="EMBL/GenBank/DDBJ databases">
        <authorList>
            <person name="Ehlers B."/>
            <person name="Leendertz F.H."/>
        </authorList>
    </citation>
    <scope>NUCLEOTIDE SEQUENCE [LARGE SCALE GENOMIC DNA]</scope>
    <source>
        <strain evidence="2 3">CGMCC 1.12662</strain>
    </source>
</reference>
<evidence type="ECO:0000313" key="2">
    <source>
        <dbReference type="EMBL" id="SNY54771.1"/>
    </source>
</evidence>
<sequence length="52" mass="5660">MDYSKMGAPKAHKGVPKHKPKGGERNAQQAGRASKEELLARMKKAAEARKAD</sequence>
<dbReference type="Proteomes" id="UP000231655">
    <property type="component" value="Unassembled WGS sequence"/>
</dbReference>
<dbReference type="AlphaFoldDB" id="A0A285J6P7"/>
<feature type="compositionally biased region" description="Basic residues" evidence="1">
    <location>
        <begin position="10"/>
        <end position="20"/>
    </location>
</feature>
<feature type="compositionally biased region" description="Basic and acidic residues" evidence="1">
    <location>
        <begin position="33"/>
        <end position="52"/>
    </location>
</feature>
<name>A0A285J6P7_9RHOB</name>
<dbReference type="EMBL" id="OBEA01000005">
    <property type="protein sequence ID" value="SNY54771.1"/>
    <property type="molecule type" value="Genomic_DNA"/>
</dbReference>
<feature type="region of interest" description="Disordered" evidence="1">
    <location>
        <begin position="1"/>
        <end position="52"/>
    </location>
</feature>
<evidence type="ECO:0000256" key="1">
    <source>
        <dbReference type="SAM" id="MobiDB-lite"/>
    </source>
</evidence>
<gene>
    <name evidence="2" type="ORF">SAMN06297129_2903</name>
</gene>
<dbReference type="RefSeq" id="WP_179747293.1">
    <property type="nucleotide sequence ID" value="NZ_OBEA01000005.1"/>
</dbReference>
<proteinExistence type="predicted"/>
<accession>A0A285J6P7</accession>
<evidence type="ECO:0000313" key="3">
    <source>
        <dbReference type="Proteomes" id="UP000231655"/>
    </source>
</evidence>